<gene>
    <name evidence="2" type="ORF">BRO54_2379</name>
</gene>
<feature type="transmembrane region" description="Helical" evidence="1">
    <location>
        <begin position="14"/>
        <end position="32"/>
    </location>
</feature>
<name>A0A1Q5SX40_9BACL</name>
<accession>A0A1Q5SX40</accession>
<comment type="caution">
    <text evidence="2">The sequence shown here is derived from an EMBL/GenBank/DDBJ whole genome shotgun (WGS) entry which is preliminary data.</text>
</comment>
<dbReference type="AlphaFoldDB" id="A0A1Q5SX40"/>
<sequence>MHLLIKIKLIFNKVNFYFVFYDYIGIRIIFLHNSQKKLNFLL</sequence>
<reference evidence="2 3" key="1">
    <citation type="submission" date="2016-11" db="EMBL/GenBank/DDBJ databases">
        <authorList>
            <person name="Kadnikov V."/>
            <person name="Nazina T."/>
        </authorList>
    </citation>
    <scope>NUCLEOTIDE SEQUENCE [LARGE SCALE GENOMIC DNA]</scope>
    <source>
        <strain evidence="2 3">1017</strain>
    </source>
</reference>
<dbReference type="Proteomes" id="UP000186030">
    <property type="component" value="Unassembled WGS sequence"/>
</dbReference>
<keyword evidence="1" id="KW-0472">Membrane</keyword>
<evidence type="ECO:0000256" key="1">
    <source>
        <dbReference type="SAM" id="Phobius"/>
    </source>
</evidence>
<proteinExistence type="predicted"/>
<reference evidence="3" key="2">
    <citation type="submission" date="2017-01" db="EMBL/GenBank/DDBJ databases">
        <title>Genome sequencing and annotation of Geobacillus sp. 1017, a Hydrocarbon-Oxidizing Thermophilic Bacterium Isolated from a Heavy Oil Reservoir (China).</title>
        <authorList>
            <person name="Kadnikov V.V."/>
            <person name="Mardanov A.V."/>
            <person name="Poltaraus A.B."/>
            <person name="Sokolova D.S."/>
            <person name="Semenova E.M."/>
            <person name="Ravin N.V."/>
            <person name="Tourova T.P."/>
            <person name="Nazina T.N."/>
        </authorList>
    </citation>
    <scope>NUCLEOTIDE SEQUENCE [LARGE SCALE GENOMIC DNA]</scope>
    <source>
        <strain evidence="3">1017</strain>
    </source>
</reference>
<keyword evidence="1" id="KW-1133">Transmembrane helix</keyword>
<keyword evidence="1" id="KW-0812">Transmembrane</keyword>
<evidence type="ECO:0000313" key="2">
    <source>
        <dbReference type="EMBL" id="OKO92476.1"/>
    </source>
</evidence>
<dbReference type="EMBL" id="MQMG01000030">
    <property type="protein sequence ID" value="OKO92476.1"/>
    <property type="molecule type" value="Genomic_DNA"/>
</dbReference>
<protein>
    <submittedName>
        <fullName evidence="2">Uncharacterized protein</fullName>
    </submittedName>
</protein>
<organism evidence="2 3">
    <name type="scientific">Geobacillus proteiniphilus</name>
    <dbReference type="NCBI Taxonomy" id="860353"/>
    <lineage>
        <taxon>Bacteria</taxon>
        <taxon>Bacillati</taxon>
        <taxon>Bacillota</taxon>
        <taxon>Bacilli</taxon>
        <taxon>Bacillales</taxon>
        <taxon>Anoxybacillaceae</taxon>
        <taxon>Geobacillus</taxon>
    </lineage>
</organism>
<evidence type="ECO:0000313" key="3">
    <source>
        <dbReference type="Proteomes" id="UP000186030"/>
    </source>
</evidence>